<gene>
    <name evidence="3" type="ORF">DXI23_16975</name>
</gene>
<protein>
    <submittedName>
        <fullName evidence="3">Glycosyltransferase</fullName>
    </submittedName>
</protein>
<dbReference type="RefSeq" id="WP_008170847.1">
    <property type="nucleotide sequence ID" value="NZ_PSSW01000011.1"/>
</dbReference>
<dbReference type="PANTHER" id="PTHR12526">
    <property type="entry name" value="GLYCOSYLTRANSFERASE"/>
    <property type="match status" value="1"/>
</dbReference>
<comment type="caution">
    <text evidence="3">The sequence shown here is derived from an EMBL/GenBank/DDBJ whole genome shotgun (WGS) entry which is preliminary data.</text>
</comment>
<dbReference type="InterPro" id="IPR028098">
    <property type="entry name" value="Glyco_trans_4-like_N"/>
</dbReference>
<dbReference type="AlphaFoldDB" id="A0A3D8GZ25"/>
<accession>A0A3D8GZ25</accession>
<evidence type="ECO:0000313" key="3">
    <source>
        <dbReference type="EMBL" id="RDU39704.1"/>
    </source>
</evidence>
<dbReference type="SUPFAM" id="SSF53756">
    <property type="entry name" value="UDP-Glycosyltransferase/glycogen phosphorylase"/>
    <property type="match status" value="1"/>
</dbReference>
<dbReference type="GO" id="GO:1901135">
    <property type="term" value="P:carbohydrate derivative metabolic process"/>
    <property type="evidence" value="ECO:0007669"/>
    <property type="project" value="UniProtKB-ARBA"/>
</dbReference>
<dbReference type="Pfam" id="PF13439">
    <property type="entry name" value="Glyco_transf_4"/>
    <property type="match status" value="1"/>
</dbReference>
<dbReference type="EMBL" id="QRDH01000009">
    <property type="protein sequence ID" value="RDU39704.1"/>
    <property type="molecule type" value="Genomic_DNA"/>
</dbReference>
<sequence length="351" mass="38639">MTSPPRFTIALLIATPGTTWGGMEKHTADLAANLARRGHCVHVVAHKDYRDRFHSGIHFHALPVQLGRRNLWLQLALRRRLREIAPDILHAQGNKAAQLAAKTGNLVRVRIGTVHGTKSNHKAFDRLDEVIAVSPQILAALRHPRKHLIYNGVNCKGQGIKTDDGPKLPSGVTNVIAVGRLETVKGFDALIRAWAMLGDSTHRCHLTIFGEGSQRSQLEKFIRQSKLEQSVTLAGFREDLAPVYDKAELTVISSEREGFPYVLAESLLSGCPVVSTPVSGPRDILPESSLSAGHRDRDLAELITRALSDLETLKQSEQPAMDFARKTLTINAMGEQTEALYLRAMGEQRGT</sequence>
<dbReference type="PANTHER" id="PTHR12526:SF630">
    <property type="entry name" value="GLYCOSYLTRANSFERASE"/>
    <property type="match status" value="1"/>
</dbReference>
<keyword evidence="4" id="KW-1185">Reference proteome</keyword>
<dbReference type="Gene3D" id="3.40.50.2000">
    <property type="entry name" value="Glycogen Phosphorylase B"/>
    <property type="match status" value="2"/>
</dbReference>
<reference evidence="3 4" key="1">
    <citation type="submission" date="2018-08" db="EMBL/GenBank/DDBJ databases">
        <title>Genome sequence of Marinobacter flavimaris KCTC 12185.</title>
        <authorList>
            <person name="Chun J."/>
            <person name="Kim B.-Y."/>
            <person name="Choi S.-B."/>
            <person name="Kwak M.-J."/>
        </authorList>
    </citation>
    <scope>NUCLEOTIDE SEQUENCE [LARGE SCALE GENOMIC DNA]</scope>
    <source>
        <strain evidence="3 4">KCTC 12185</strain>
    </source>
</reference>
<organism evidence="3 4">
    <name type="scientific">Marinobacter flavimaris</name>
    <dbReference type="NCBI Taxonomy" id="262076"/>
    <lineage>
        <taxon>Bacteria</taxon>
        <taxon>Pseudomonadati</taxon>
        <taxon>Pseudomonadota</taxon>
        <taxon>Gammaproteobacteria</taxon>
        <taxon>Pseudomonadales</taxon>
        <taxon>Marinobacteraceae</taxon>
        <taxon>Marinobacter</taxon>
    </lineage>
</organism>
<feature type="domain" description="Glycosyltransferase subfamily 4-like N-terminal" evidence="2">
    <location>
        <begin position="20"/>
        <end position="155"/>
    </location>
</feature>
<evidence type="ECO:0000259" key="2">
    <source>
        <dbReference type="Pfam" id="PF13439"/>
    </source>
</evidence>
<dbReference type="GO" id="GO:0016757">
    <property type="term" value="F:glycosyltransferase activity"/>
    <property type="evidence" value="ECO:0007669"/>
    <property type="project" value="InterPro"/>
</dbReference>
<dbReference type="CDD" id="cd03811">
    <property type="entry name" value="GT4_GT28_WabH-like"/>
    <property type="match status" value="1"/>
</dbReference>
<keyword evidence="3" id="KW-0808">Transferase</keyword>
<feature type="domain" description="Glycosyl transferase family 1" evidence="1">
    <location>
        <begin position="171"/>
        <end position="315"/>
    </location>
</feature>
<name>A0A3D8GZ25_9GAMM</name>
<dbReference type="InterPro" id="IPR001296">
    <property type="entry name" value="Glyco_trans_1"/>
</dbReference>
<dbReference type="Proteomes" id="UP000256431">
    <property type="component" value="Unassembled WGS sequence"/>
</dbReference>
<evidence type="ECO:0000259" key="1">
    <source>
        <dbReference type="Pfam" id="PF00534"/>
    </source>
</evidence>
<proteinExistence type="predicted"/>
<evidence type="ECO:0000313" key="4">
    <source>
        <dbReference type="Proteomes" id="UP000256431"/>
    </source>
</evidence>
<dbReference type="Pfam" id="PF00534">
    <property type="entry name" value="Glycos_transf_1"/>
    <property type="match status" value="1"/>
</dbReference>